<organism evidence="3 4">
    <name type="scientific">Halosimplex aquaticum</name>
    <dbReference type="NCBI Taxonomy" id="3026162"/>
    <lineage>
        <taxon>Archaea</taxon>
        <taxon>Methanobacteriati</taxon>
        <taxon>Methanobacteriota</taxon>
        <taxon>Stenosarchaea group</taxon>
        <taxon>Halobacteria</taxon>
        <taxon>Halobacteriales</taxon>
        <taxon>Haloarculaceae</taxon>
        <taxon>Halosimplex</taxon>
    </lineage>
</organism>
<reference evidence="3 4" key="1">
    <citation type="journal article" date="2019" name="Int. J. Syst. Evol. Microbiol.">
        <title>The Global Catalogue of Microorganisms (GCM) 10K type strain sequencing project: providing services to taxonomists for standard genome sequencing and annotation.</title>
        <authorList>
            <consortium name="The Broad Institute Genomics Platform"/>
            <consortium name="The Broad Institute Genome Sequencing Center for Infectious Disease"/>
            <person name="Wu L."/>
            <person name="Ma J."/>
        </authorList>
    </citation>
    <scope>NUCLEOTIDE SEQUENCE [LARGE SCALE GENOMIC DNA]</scope>
    <source>
        <strain evidence="3 4">XZYJT29</strain>
    </source>
</reference>
<proteinExistence type="predicted"/>
<evidence type="ECO:0000256" key="1">
    <source>
        <dbReference type="SAM" id="MobiDB-lite"/>
    </source>
</evidence>
<keyword evidence="4" id="KW-1185">Reference proteome</keyword>
<feature type="compositionally biased region" description="Acidic residues" evidence="1">
    <location>
        <begin position="509"/>
        <end position="518"/>
    </location>
</feature>
<feature type="compositionally biased region" description="Polar residues" evidence="1">
    <location>
        <begin position="606"/>
        <end position="615"/>
    </location>
</feature>
<protein>
    <submittedName>
        <fullName evidence="3">MBL fold metallo-hydrolase</fullName>
    </submittedName>
</protein>
<feature type="region of interest" description="Disordered" evidence="1">
    <location>
        <begin position="398"/>
        <end position="417"/>
    </location>
</feature>
<name>A0ABD5Y883_9EURY</name>
<dbReference type="Proteomes" id="UP001596432">
    <property type="component" value="Unassembled WGS sequence"/>
</dbReference>
<dbReference type="InterPro" id="IPR036866">
    <property type="entry name" value="RibonucZ/Hydroxyglut_hydro"/>
</dbReference>
<feature type="compositionally biased region" description="Polar residues" evidence="1">
    <location>
        <begin position="460"/>
        <end position="475"/>
    </location>
</feature>
<sequence length="765" mass="81513">MEITYQHANPHSGNESFLLRIREKHEARTPCILVDAGDGVDAGELLGDDEYLAAILLTHAHVDHYRSLDDAHRDRAPILTSPGTAAIVEDVFAEGKRHYGLSETEALLGHVEGIDSWRDVVAGTVRVHPVPAGHAPGACGFLVEVGDEDPFHALVTGDFTPRDAGGYPGFEPENYFDIDAVFLTAATNDDFEDELTETVGTLVQRASEGSTTLCTTSGLTGVHLATLLAGVERDTERAVRVILAGQVAKLYDRLGYDHDNVETVPTYSDPKTCLNAGAVTIAGPEVPVEGSSARLFRAIEDDPNATLVQVQGGNTDAKDSGDAKGTVSSTMFTNHPSEDVLDDVVDTISPIHVVVEHQHGRATERYKDKWDAYTWANGDATEQTLFRDGSIVAPPWVGEKTHSRVRGREQSRTVAASNDGLLEQLSLPEIGRRDQIDLAAEGVDVKPLRKRLRTGRPAPETTSQPTPNAEASGSSRGERRATVADGGLYETTGPAISEQKRARVTVDTGDADQSEELFDTVSTQVVLSAEADTTNDSAPESVDTAPEPTPKDDVNTDDEDGTDAGERLESVTGSNESTGSIEADERGEPEQTREETTEEPIDNDGASEQSVSGVRSSAAMEGGADDATTVEIDPVVRSLAAEYADDCGTTIDAVVADAVEELLAAVLRGDNVHIEPDAPATTIDADSALEQVIEQSMADDADVSTSVRRTLCKGLGIDPDARTISVAGFDTFVPLVDAIAENDDSAVTDPDQIVQVALEHHLTDQ</sequence>
<feature type="compositionally biased region" description="Polar residues" evidence="1">
    <location>
        <begin position="520"/>
        <end position="538"/>
    </location>
</feature>
<accession>A0ABD5Y883</accession>
<comment type="caution">
    <text evidence="3">The sequence shown here is derived from an EMBL/GenBank/DDBJ whole genome shotgun (WGS) entry which is preliminary data.</text>
</comment>
<evidence type="ECO:0000313" key="3">
    <source>
        <dbReference type="EMBL" id="MFC7141737.1"/>
    </source>
</evidence>
<dbReference type="EMBL" id="JBHTAS010000001">
    <property type="protein sequence ID" value="MFC7141737.1"/>
    <property type="molecule type" value="Genomic_DNA"/>
</dbReference>
<dbReference type="GeneID" id="78822058"/>
<dbReference type="Pfam" id="PF12706">
    <property type="entry name" value="Lactamase_B_2"/>
    <property type="match status" value="1"/>
</dbReference>
<dbReference type="AlphaFoldDB" id="A0ABD5Y883"/>
<dbReference type="Gene3D" id="3.60.15.10">
    <property type="entry name" value="Ribonuclease Z/Hydroxyacylglutathione hydrolase-like"/>
    <property type="match status" value="1"/>
</dbReference>
<feature type="compositionally biased region" description="Basic and acidic residues" evidence="1">
    <location>
        <begin position="583"/>
        <end position="595"/>
    </location>
</feature>
<gene>
    <name evidence="3" type="ORF">ACFQMA_18100</name>
</gene>
<evidence type="ECO:0000259" key="2">
    <source>
        <dbReference type="SMART" id="SM00849"/>
    </source>
</evidence>
<dbReference type="RefSeq" id="WP_274322814.1">
    <property type="nucleotide sequence ID" value="NZ_CP118158.1"/>
</dbReference>
<dbReference type="SUPFAM" id="SSF56281">
    <property type="entry name" value="Metallo-hydrolase/oxidoreductase"/>
    <property type="match status" value="1"/>
</dbReference>
<evidence type="ECO:0000313" key="4">
    <source>
        <dbReference type="Proteomes" id="UP001596432"/>
    </source>
</evidence>
<feature type="region of interest" description="Disordered" evidence="1">
    <location>
        <begin position="448"/>
        <end position="626"/>
    </location>
</feature>
<feature type="compositionally biased region" description="Polar residues" evidence="1">
    <location>
        <begin position="571"/>
        <end position="580"/>
    </location>
</feature>
<feature type="domain" description="Metallo-beta-lactamase" evidence="2">
    <location>
        <begin position="13"/>
        <end position="202"/>
    </location>
</feature>
<dbReference type="InterPro" id="IPR001279">
    <property type="entry name" value="Metallo-B-lactamas"/>
</dbReference>
<dbReference type="SMART" id="SM00849">
    <property type="entry name" value="Lactamase_B"/>
    <property type="match status" value="1"/>
</dbReference>
<feature type="compositionally biased region" description="Basic and acidic residues" evidence="1">
    <location>
        <begin position="399"/>
        <end position="411"/>
    </location>
</feature>